<dbReference type="InterPro" id="IPR018107">
    <property type="entry name" value="Na-dicarboxylate_symporter_CS"/>
</dbReference>
<evidence type="ECO:0000256" key="1">
    <source>
        <dbReference type="ARBA" id="ARBA00004651"/>
    </source>
</evidence>
<keyword evidence="7 9" id="KW-0472">Membrane</keyword>
<dbReference type="PANTHER" id="PTHR42865">
    <property type="entry name" value="PROTON/GLUTAMATE-ASPARTATE SYMPORTER"/>
    <property type="match status" value="1"/>
</dbReference>
<dbReference type="SUPFAM" id="SSF118215">
    <property type="entry name" value="Proton glutamate symport protein"/>
    <property type="match status" value="1"/>
</dbReference>
<evidence type="ECO:0000256" key="4">
    <source>
        <dbReference type="ARBA" id="ARBA00022692"/>
    </source>
</evidence>
<dbReference type="RefSeq" id="WP_112267722.1">
    <property type="nucleotide sequence ID" value="NZ_SWMS01000007.1"/>
</dbReference>
<feature type="transmembrane region" description="Helical" evidence="9">
    <location>
        <begin position="326"/>
        <end position="348"/>
    </location>
</feature>
<evidence type="ECO:0000256" key="2">
    <source>
        <dbReference type="ARBA" id="ARBA00022448"/>
    </source>
</evidence>
<evidence type="ECO:0000256" key="7">
    <source>
        <dbReference type="ARBA" id="ARBA00023136"/>
    </source>
</evidence>
<evidence type="ECO:0000256" key="9">
    <source>
        <dbReference type="SAM" id="Phobius"/>
    </source>
</evidence>
<sequence length="434" mass="44194">MLRIWKYYRDTSLIVKLAAGFVLGLIVAAVFGSSASALSPLGELFLRLLQMIVIPLVVVTLIGAVNMGSPGSLARIGPKAILYYLSTTLVAVVIGLGAASLVDLGAGMSLPQEKIESPETTSAADVLLGIVPENIVSALANANMLSVIFVAIIVGLAISAMRHANDSVVSGRGEGLLNLVSGAKDVTYRILDGILQYAPVGVFGLAASTIGGQSLDAVVTLGTLIGTYYGSIAVHIALVYVLLLVLFRVNVLRFFKNSSEALVTGFTTGSSSGTLPVALKCARKAGLAENVSGFVLPLGATVNMDGAALRLGAYAVLAANVVDKDLSFTAMAGLVLTATLVSIGAAGIPGAGPVVLSIMLTQAGLPLEVVGIVAGVDILLNSVSTMCNVTGDMVGAHIIDKTEKRRQAKDGTSSTAGSASQKATDYGPPSPGNV</sequence>
<evidence type="ECO:0000313" key="11">
    <source>
        <dbReference type="Proteomes" id="UP000309992"/>
    </source>
</evidence>
<keyword evidence="3" id="KW-1003">Cell membrane</keyword>
<evidence type="ECO:0000313" key="10">
    <source>
        <dbReference type="EMBL" id="TKG70948.1"/>
    </source>
</evidence>
<feature type="transmembrane region" description="Helical" evidence="9">
    <location>
        <begin position="44"/>
        <end position="69"/>
    </location>
</feature>
<dbReference type="EMBL" id="SWMS01000007">
    <property type="protein sequence ID" value="TKG70948.1"/>
    <property type="molecule type" value="Genomic_DNA"/>
</dbReference>
<proteinExistence type="predicted"/>
<dbReference type="PANTHER" id="PTHR42865:SF7">
    <property type="entry name" value="PROTON_GLUTAMATE-ASPARTATE SYMPORTER"/>
    <property type="match status" value="1"/>
</dbReference>
<feature type="transmembrane region" description="Helical" evidence="9">
    <location>
        <begin position="194"/>
        <end position="215"/>
    </location>
</feature>
<feature type="transmembrane region" description="Helical" evidence="9">
    <location>
        <begin position="354"/>
        <end position="376"/>
    </location>
</feature>
<feature type="transmembrane region" description="Helical" evidence="9">
    <location>
        <begin position="135"/>
        <end position="158"/>
    </location>
</feature>
<feature type="region of interest" description="Disordered" evidence="8">
    <location>
        <begin position="401"/>
        <end position="434"/>
    </location>
</feature>
<keyword evidence="11" id="KW-1185">Reference proteome</keyword>
<keyword evidence="5" id="KW-0769">Symport</keyword>
<dbReference type="Gene3D" id="1.10.3860.10">
    <property type="entry name" value="Sodium:dicarboxylate symporter"/>
    <property type="match status" value="1"/>
</dbReference>
<accession>A0ABY2S508</accession>
<keyword evidence="6 9" id="KW-1133">Transmembrane helix</keyword>
<protein>
    <submittedName>
        <fullName evidence="10">Dicarboxylate/amino acid:cation symporter</fullName>
    </submittedName>
</protein>
<organism evidence="10 11">
    <name type="scientific">Prauserella endophytica</name>
    <dbReference type="NCBI Taxonomy" id="1592324"/>
    <lineage>
        <taxon>Bacteria</taxon>
        <taxon>Bacillati</taxon>
        <taxon>Actinomycetota</taxon>
        <taxon>Actinomycetes</taxon>
        <taxon>Pseudonocardiales</taxon>
        <taxon>Pseudonocardiaceae</taxon>
        <taxon>Prauserella</taxon>
        <taxon>Prauserella coralliicola group</taxon>
    </lineage>
</organism>
<evidence type="ECO:0000256" key="6">
    <source>
        <dbReference type="ARBA" id="ARBA00022989"/>
    </source>
</evidence>
<feature type="transmembrane region" description="Helical" evidence="9">
    <location>
        <begin position="81"/>
        <end position="102"/>
    </location>
</feature>
<evidence type="ECO:0000256" key="3">
    <source>
        <dbReference type="ARBA" id="ARBA00022475"/>
    </source>
</evidence>
<dbReference type="PROSITE" id="PS00713">
    <property type="entry name" value="NA_DICARBOXYL_SYMP_1"/>
    <property type="match status" value="1"/>
</dbReference>
<comment type="subcellular location">
    <subcellularLocation>
        <location evidence="1">Cell membrane</location>
        <topology evidence="1">Multi-pass membrane protein</topology>
    </subcellularLocation>
</comment>
<gene>
    <name evidence="10" type="ORF">FCN18_15650</name>
</gene>
<dbReference type="Pfam" id="PF00375">
    <property type="entry name" value="SDF"/>
    <property type="match status" value="1"/>
</dbReference>
<name>A0ABY2S508_9PSEU</name>
<feature type="compositionally biased region" description="Polar residues" evidence="8">
    <location>
        <begin position="410"/>
        <end position="423"/>
    </location>
</feature>
<evidence type="ECO:0000256" key="8">
    <source>
        <dbReference type="SAM" id="MobiDB-lite"/>
    </source>
</evidence>
<keyword evidence="4 9" id="KW-0812">Transmembrane</keyword>
<evidence type="ECO:0000256" key="5">
    <source>
        <dbReference type="ARBA" id="ARBA00022847"/>
    </source>
</evidence>
<dbReference type="InterPro" id="IPR036458">
    <property type="entry name" value="Na:dicarbo_symporter_sf"/>
</dbReference>
<feature type="transmembrane region" description="Helical" evidence="9">
    <location>
        <begin position="227"/>
        <end position="247"/>
    </location>
</feature>
<keyword evidence="2" id="KW-0813">Transport</keyword>
<comment type="caution">
    <text evidence="10">The sequence shown here is derived from an EMBL/GenBank/DDBJ whole genome shotgun (WGS) entry which is preliminary data.</text>
</comment>
<dbReference type="InterPro" id="IPR001991">
    <property type="entry name" value="Na-dicarboxylate_symporter"/>
</dbReference>
<dbReference type="Proteomes" id="UP000309992">
    <property type="component" value="Unassembled WGS sequence"/>
</dbReference>
<feature type="transmembrane region" description="Helical" evidence="9">
    <location>
        <begin position="12"/>
        <end position="32"/>
    </location>
</feature>
<dbReference type="PRINTS" id="PR00173">
    <property type="entry name" value="EDTRNSPORT"/>
</dbReference>
<reference evidence="10 11" key="1">
    <citation type="journal article" date="2015" name="Antonie Van Leeuwenhoek">
        <title>Prauserella endophytica sp. nov., an endophytic actinobacterium isolated from Tamarix taklamakanensis.</title>
        <authorList>
            <person name="Liu J.M."/>
            <person name="Habden X."/>
            <person name="Guo L."/>
            <person name="Tuo L."/>
            <person name="Jiang Z.K."/>
            <person name="Liu S.W."/>
            <person name="Liu X.F."/>
            <person name="Chen L."/>
            <person name="Li R.F."/>
            <person name="Zhang Y.Q."/>
            <person name="Sun C.H."/>
        </authorList>
    </citation>
    <scope>NUCLEOTIDE SEQUENCE [LARGE SCALE GENOMIC DNA]</scope>
    <source>
        <strain evidence="10 11">CGMCC 4.7182</strain>
    </source>
</reference>